<protein>
    <recommendedName>
        <fullName evidence="4">Nucleotide exchange factor GrpE</fullName>
    </recommendedName>
</protein>
<reference evidence="2 3" key="1">
    <citation type="submission" date="2019-12" db="EMBL/GenBank/DDBJ databases">
        <title>Genome sequenceing of Clostridium bovifaecis.</title>
        <authorList>
            <person name="Yao Y."/>
        </authorList>
    </citation>
    <scope>NUCLEOTIDE SEQUENCE [LARGE SCALE GENOMIC DNA]</scope>
    <source>
        <strain evidence="2 3">BXX</strain>
    </source>
</reference>
<feature type="compositionally biased region" description="Basic and acidic residues" evidence="1">
    <location>
        <begin position="20"/>
        <end position="31"/>
    </location>
</feature>
<feature type="compositionally biased region" description="Basic and acidic residues" evidence="1">
    <location>
        <begin position="152"/>
        <end position="161"/>
    </location>
</feature>
<gene>
    <name evidence="2" type="ORF">GOM49_13525</name>
</gene>
<name>A0A6I6EUD6_9CLOT</name>
<evidence type="ECO:0000313" key="3">
    <source>
        <dbReference type="Proteomes" id="UP000422764"/>
    </source>
</evidence>
<evidence type="ECO:0000313" key="2">
    <source>
        <dbReference type="EMBL" id="QGU95973.1"/>
    </source>
</evidence>
<dbReference type="Gene3D" id="2.30.22.10">
    <property type="entry name" value="Head domain of nucleotide exchange factor GrpE"/>
    <property type="match status" value="1"/>
</dbReference>
<evidence type="ECO:0000256" key="1">
    <source>
        <dbReference type="SAM" id="MobiDB-lite"/>
    </source>
</evidence>
<dbReference type="GO" id="GO:0006457">
    <property type="term" value="P:protein folding"/>
    <property type="evidence" value="ECO:0007669"/>
    <property type="project" value="InterPro"/>
</dbReference>
<organism evidence="2 3">
    <name type="scientific">Clostridium bovifaecis</name>
    <dbReference type="NCBI Taxonomy" id="2184719"/>
    <lineage>
        <taxon>Bacteria</taxon>
        <taxon>Bacillati</taxon>
        <taxon>Bacillota</taxon>
        <taxon>Clostridia</taxon>
        <taxon>Eubacteriales</taxon>
        <taxon>Clostridiaceae</taxon>
        <taxon>Clostridium</taxon>
    </lineage>
</organism>
<feature type="region of interest" description="Disordered" evidence="1">
    <location>
        <begin position="152"/>
        <end position="176"/>
    </location>
</feature>
<accession>A0A6I6EUD6</accession>
<dbReference type="InterPro" id="IPR009012">
    <property type="entry name" value="GrpE_head"/>
</dbReference>
<dbReference type="Proteomes" id="UP000422764">
    <property type="component" value="Chromosome"/>
</dbReference>
<sequence>MDNVNKVVEKQEVESAPLESRTEEFSNKEAISEEVSQSSMDNKEITNEESNEASIEAQKEEAVEVKIEVKIEPEIKIETEVGLEDAEKETKSQGNQVSCEEEVQEEGEKTECCCNENSEEEVQAAEIVQTLEEAAPTKPTRESTIELELEEELQKDSKSVENEISAEEQSTTLSEEEQRQKNLALGFLKNAKLEYHSQYDRYELWALKCRDLAKEINELMSSIENTLIQFNKTYEESMTEDYDEAVNKFIKNRIKGIELIGKMLSKLGPSLKKLNEVPKLELLSFDYDTDKLSFMELNELKELENNCYNILSDLKGSTEKLIRDYFKFINSNILNIADGIESGLSFMEKKKLDNKAAKTIEHIYISLDLSFSDLFEKLQISKIEVKEGEEVNFKYHEVFDVEETYDKEKDEKICDVIRRGYIYYKPLFGMDYNYVLRPAQVIVYKCDK</sequence>
<dbReference type="EMBL" id="CP046522">
    <property type="protein sequence ID" value="QGU95973.1"/>
    <property type="molecule type" value="Genomic_DNA"/>
</dbReference>
<feature type="region of interest" description="Disordered" evidence="1">
    <location>
        <begin position="1"/>
        <end position="59"/>
    </location>
</feature>
<dbReference type="AlphaFoldDB" id="A0A6I6EUD6"/>
<feature type="region of interest" description="Disordered" evidence="1">
    <location>
        <begin position="78"/>
        <end position="109"/>
    </location>
</feature>
<keyword evidence="3" id="KW-1185">Reference proteome</keyword>
<evidence type="ECO:0008006" key="4">
    <source>
        <dbReference type="Google" id="ProtNLM"/>
    </source>
</evidence>
<proteinExistence type="predicted"/>